<proteinExistence type="predicted"/>
<dbReference type="Proteomes" id="UP000681722">
    <property type="component" value="Unassembled WGS sequence"/>
</dbReference>
<dbReference type="Proteomes" id="UP000663829">
    <property type="component" value="Unassembled WGS sequence"/>
</dbReference>
<evidence type="ECO:0000313" key="5">
    <source>
        <dbReference type="EMBL" id="CAF4287626.1"/>
    </source>
</evidence>
<keyword evidence="1" id="KW-0812">Transmembrane</keyword>
<dbReference type="EMBL" id="CAJNOK010024696">
    <property type="protein sequence ID" value="CAF1380220.1"/>
    <property type="molecule type" value="Genomic_DNA"/>
</dbReference>
<sequence>MEGSVVDYDPKVHWNPELLIDNNVGDLKEQTSYTVISHPDQQSSEICEHRMMKGTFWESLELQHFPFDVQDLSIGIMSGRTASEVKLKQDERLSTINTRAFGGQLSWKLYEHVETKQHYRPDFTNSQKVHPVFVVTCRASRCPEYFAWNGLFLMFLITLFAFPTVRYLTLLDRYSLVSIVFLVFICFYHAAIAIAPFQQYGDRVGTDRLICLLFFIVFVLFHIIFAGWLYVVVYKRRRELKKKDDEYNEILGRDEQARSSNVNKRSQNDERQPLIELLMRKE</sequence>
<dbReference type="InterPro" id="IPR036734">
    <property type="entry name" value="Neur_chan_lig-bd_sf"/>
</dbReference>
<feature type="transmembrane region" description="Helical" evidence="1">
    <location>
        <begin position="174"/>
        <end position="197"/>
    </location>
</feature>
<dbReference type="GO" id="GO:0016020">
    <property type="term" value="C:membrane"/>
    <property type="evidence" value="ECO:0007669"/>
    <property type="project" value="InterPro"/>
</dbReference>
<reference evidence="3" key="1">
    <citation type="submission" date="2021-02" db="EMBL/GenBank/DDBJ databases">
        <authorList>
            <person name="Nowell W R."/>
        </authorList>
    </citation>
    <scope>NUCLEOTIDE SEQUENCE</scope>
</reference>
<dbReference type="GO" id="GO:0005230">
    <property type="term" value="F:extracellular ligand-gated monoatomic ion channel activity"/>
    <property type="evidence" value="ECO:0007669"/>
    <property type="project" value="InterPro"/>
</dbReference>
<dbReference type="OrthoDB" id="5975154at2759"/>
<evidence type="ECO:0000313" key="6">
    <source>
        <dbReference type="Proteomes" id="UP000663829"/>
    </source>
</evidence>
<evidence type="ECO:0000256" key="1">
    <source>
        <dbReference type="SAM" id="Phobius"/>
    </source>
</evidence>
<keyword evidence="1" id="KW-1133">Transmembrane helix</keyword>
<dbReference type="EMBL" id="CAJNOQ010017113">
    <property type="protein sequence ID" value="CAF1393323.1"/>
    <property type="molecule type" value="Genomic_DNA"/>
</dbReference>
<keyword evidence="1" id="KW-0472">Membrane</keyword>
<dbReference type="EMBL" id="CAJOBC010082522">
    <property type="protein sequence ID" value="CAF4287626.1"/>
    <property type="molecule type" value="Genomic_DNA"/>
</dbReference>
<organism evidence="3 6">
    <name type="scientific">Didymodactylos carnosus</name>
    <dbReference type="NCBI Taxonomy" id="1234261"/>
    <lineage>
        <taxon>Eukaryota</taxon>
        <taxon>Metazoa</taxon>
        <taxon>Spiralia</taxon>
        <taxon>Gnathifera</taxon>
        <taxon>Rotifera</taxon>
        <taxon>Eurotatoria</taxon>
        <taxon>Bdelloidea</taxon>
        <taxon>Philodinida</taxon>
        <taxon>Philodinidae</taxon>
        <taxon>Didymodactylos</taxon>
    </lineage>
</organism>
<name>A0A815KAZ8_9BILA</name>
<keyword evidence="6" id="KW-1185">Reference proteome</keyword>
<evidence type="ECO:0000313" key="2">
    <source>
        <dbReference type="EMBL" id="CAF1380220.1"/>
    </source>
</evidence>
<accession>A0A815KAZ8</accession>
<dbReference type="EMBL" id="CAJOBA010046381">
    <property type="protein sequence ID" value="CAF4188674.1"/>
    <property type="molecule type" value="Genomic_DNA"/>
</dbReference>
<comment type="caution">
    <text evidence="3">The sequence shown here is derived from an EMBL/GenBank/DDBJ whole genome shotgun (WGS) entry which is preliminary data.</text>
</comment>
<dbReference type="Proteomes" id="UP000682733">
    <property type="component" value="Unassembled WGS sequence"/>
</dbReference>
<dbReference type="Proteomes" id="UP000677228">
    <property type="component" value="Unassembled WGS sequence"/>
</dbReference>
<feature type="transmembrane region" description="Helical" evidence="1">
    <location>
        <begin position="145"/>
        <end position="162"/>
    </location>
</feature>
<gene>
    <name evidence="3" type="ORF">GPM918_LOCUS32904</name>
    <name evidence="2" type="ORF">OVA965_LOCUS32072</name>
    <name evidence="5" type="ORF">SRO942_LOCUS33575</name>
    <name evidence="4" type="ORF">TMI583_LOCUS32923</name>
</gene>
<dbReference type="AlphaFoldDB" id="A0A815KAZ8"/>
<evidence type="ECO:0000313" key="4">
    <source>
        <dbReference type="EMBL" id="CAF4188674.1"/>
    </source>
</evidence>
<evidence type="ECO:0000313" key="3">
    <source>
        <dbReference type="EMBL" id="CAF1393323.1"/>
    </source>
</evidence>
<protein>
    <submittedName>
        <fullName evidence="3">Uncharacterized protein</fullName>
    </submittedName>
</protein>
<feature type="transmembrane region" description="Helical" evidence="1">
    <location>
        <begin position="209"/>
        <end position="233"/>
    </location>
</feature>
<dbReference type="Gene3D" id="2.70.170.10">
    <property type="entry name" value="Neurotransmitter-gated ion-channel ligand-binding domain"/>
    <property type="match status" value="1"/>
</dbReference>